<evidence type="ECO:0000313" key="2">
    <source>
        <dbReference type="EMBL" id="KAJ9539534.1"/>
    </source>
</evidence>
<dbReference type="CDD" id="cd09272">
    <property type="entry name" value="RNase_HI_RT_Ty1"/>
    <property type="match status" value="1"/>
</dbReference>
<comment type="caution">
    <text evidence="2">The sequence shown here is derived from an EMBL/GenBank/DDBJ whole genome shotgun (WGS) entry which is preliminary data.</text>
</comment>
<evidence type="ECO:0000313" key="3">
    <source>
        <dbReference type="Proteomes" id="UP001172457"/>
    </source>
</evidence>
<evidence type="ECO:0000256" key="1">
    <source>
        <dbReference type="SAM" id="MobiDB-lite"/>
    </source>
</evidence>
<organism evidence="2 3">
    <name type="scientific">Centaurea solstitialis</name>
    <name type="common">yellow star-thistle</name>
    <dbReference type="NCBI Taxonomy" id="347529"/>
    <lineage>
        <taxon>Eukaryota</taxon>
        <taxon>Viridiplantae</taxon>
        <taxon>Streptophyta</taxon>
        <taxon>Embryophyta</taxon>
        <taxon>Tracheophyta</taxon>
        <taxon>Spermatophyta</taxon>
        <taxon>Magnoliopsida</taxon>
        <taxon>eudicotyledons</taxon>
        <taxon>Gunneridae</taxon>
        <taxon>Pentapetalae</taxon>
        <taxon>asterids</taxon>
        <taxon>campanulids</taxon>
        <taxon>Asterales</taxon>
        <taxon>Asteraceae</taxon>
        <taxon>Carduoideae</taxon>
        <taxon>Cardueae</taxon>
        <taxon>Centaureinae</taxon>
        <taxon>Centaurea</taxon>
    </lineage>
</organism>
<dbReference type="PANTHER" id="PTHR11439:SF450">
    <property type="entry name" value="REVERSE TRANSCRIPTASE TY1_COPIA-TYPE DOMAIN-CONTAINING PROTEIN"/>
    <property type="match status" value="1"/>
</dbReference>
<dbReference type="PANTHER" id="PTHR11439">
    <property type="entry name" value="GAG-POL-RELATED RETROTRANSPOSON"/>
    <property type="match status" value="1"/>
</dbReference>
<dbReference type="Proteomes" id="UP001172457">
    <property type="component" value="Chromosome 8"/>
</dbReference>
<reference evidence="2" key="1">
    <citation type="submission" date="2023-03" db="EMBL/GenBank/DDBJ databases">
        <title>Chromosome-scale reference genome and RAD-based genetic map of yellow starthistle (Centaurea solstitialis) reveal putative structural variation and QTLs associated with invader traits.</title>
        <authorList>
            <person name="Reatini B."/>
            <person name="Cang F.A."/>
            <person name="Jiang Q."/>
            <person name="Mckibben M.T.W."/>
            <person name="Barker M.S."/>
            <person name="Rieseberg L.H."/>
            <person name="Dlugosch K.M."/>
        </authorList>
    </citation>
    <scope>NUCLEOTIDE SEQUENCE</scope>
    <source>
        <strain evidence="2">CAN-66</strain>
        <tissue evidence="2">Leaf</tissue>
    </source>
</reference>
<name>A0AA38SAP6_9ASTR</name>
<dbReference type="EMBL" id="JARYMX010000008">
    <property type="protein sequence ID" value="KAJ9539534.1"/>
    <property type="molecule type" value="Genomic_DNA"/>
</dbReference>
<protein>
    <submittedName>
        <fullName evidence="2">Uncharacterized protein</fullName>
    </submittedName>
</protein>
<proteinExistence type="predicted"/>
<gene>
    <name evidence="2" type="ORF">OSB04_032267</name>
</gene>
<feature type="region of interest" description="Disordered" evidence="1">
    <location>
        <begin position="275"/>
        <end position="304"/>
    </location>
</feature>
<sequence length="304" mass="34631">MKGDETVDTFLIQPSTGRRSGHYSMPPCLDLTLHLRSTRFVNSCMLPLKNTGLRHNRSRHASQTVFRQSAPSFYGCSLGRLPDDPKKQCTVSRSSIKSEYKALADTFAELTWLQALLGELGIKTSSVPVLWCDNLTATYLSANPMFHSRTKHIEVDFHFVRVKVDTGDLQVWFISTHDQIADIFTKPLPTPRFIFLRSKLQIVPYKRSKKTKFIEAFRRLSQKIESEQVYPDRTSVRRDRASAAKSLCEVITSVKRLFACAAHVTFSTDLLSTPEIGPRVQDPRELDQDQETNEPVLQFTDPVH</sequence>
<accession>A0AA38SAP6</accession>
<keyword evidence="3" id="KW-1185">Reference proteome</keyword>
<dbReference type="AlphaFoldDB" id="A0AA38SAP6"/>